<proteinExistence type="predicted"/>
<gene>
    <name evidence="3" type="ORF">CCOS01_03581</name>
</gene>
<feature type="chain" id="PRO_5042569276" description="Secreted protein" evidence="2">
    <location>
        <begin position="38"/>
        <end position="209"/>
    </location>
</feature>
<feature type="region of interest" description="Disordered" evidence="1">
    <location>
        <begin position="87"/>
        <end position="109"/>
    </location>
</feature>
<feature type="compositionally biased region" description="Polar residues" evidence="1">
    <location>
        <begin position="89"/>
        <end position="103"/>
    </location>
</feature>
<evidence type="ECO:0000313" key="3">
    <source>
        <dbReference type="EMBL" id="KAK1534829.1"/>
    </source>
</evidence>
<sequence length="209" mass="23027">MKLRPMSLNRGKVCTRAASLHLRLLLFTLSLFHVSHPSYSTVYIQHLSPCLGSRGVTADTHTHACPRIPKSQKRRYAQSLARVTFRVAHTSSEPARNTHQRSSGPADLARPTFRPIVSRAVLPATAGGPSLVSIQKSRAQTNLNLEAHPSIARYNSLTLHWHPLHRRDPVDGLSAHSCVVCFTAVIGDVENRGIGGHWVNRLGYQCLAP</sequence>
<keyword evidence="2" id="KW-0732">Signal</keyword>
<feature type="signal peptide" evidence="2">
    <location>
        <begin position="1"/>
        <end position="37"/>
    </location>
</feature>
<evidence type="ECO:0008006" key="5">
    <source>
        <dbReference type="Google" id="ProtNLM"/>
    </source>
</evidence>
<reference evidence="3 4" key="1">
    <citation type="submission" date="2016-10" db="EMBL/GenBank/DDBJ databases">
        <title>The genome sequence of Colletotrichum fioriniae PJ7.</title>
        <authorList>
            <person name="Baroncelli R."/>
        </authorList>
    </citation>
    <scope>NUCLEOTIDE SEQUENCE [LARGE SCALE GENOMIC DNA]</scope>
    <source>
        <strain evidence="3 4">IMI 309622</strain>
    </source>
</reference>
<keyword evidence="4" id="KW-1185">Reference proteome</keyword>
<evidence type="ECO:0000313" key="4">
    <source>
        <dbReference type="Proteomes" id="UP001240678"/>
    </source>
</evidence>
<organism evidence="3 4">
    <name type="scientific">Colletotrichum costaricense</name>
    <dbReference type="NCBI Taxonomy" id="1209916"/>
    <lineage>
        <taxon>Eukaryota</taxon>
        <taxon>Fungi</taxon>
        <taxon>Dikarya</taxon>
        <taxon>Ascomycota</taxon>
        <taxon>Pezizomycotina</taxon>
        <taxon>Sordariomycetes</taxon>
        <taxon>Hypocreomycetidae</taxon>
        <taxon>Glomerellales</taxon>
        <taxon>Glomerellaceae</taxon>
        <taxon>Colletotrichum</taxon>
        <taxon>Colletotrichum acutatum species complex</taxon>
    </lineage>
</organism>
<protein>
    <recommendedName>
        <fullName evidence="5">Secreted protein</fullName>
    </recommendedName>
</protein>
<dbReference type="AlphaFoldDB" id="A0AAI9Z5M0"/>
<dbReference type="Proteomes" id="UP001240678">
    <property type="component" value="Unassembled WGS sequence"/>
</dbReference>
<dbReference type="EMBL" id="MOOE01000003">
    <property type="protein sequence ID" value="KAK1534829.1"/>
    <property type="molecule type" value="Genomic_DNA"/>
</dbReference>
<name>A0AAI9Z5M0_9PEZI</name>
<comment type="caution">
    <text evidence="3">The sequence shown here is derived from an EMBL/GenBank/DDBJ whole genome shotgun (WGS) entry which is preliminary data.</text>
</comment>
<accession>A0AAI9Z5M0</accession>
<evidence type="ECO:0000256" key="2">
    <source>
        <dbReference type="SAM" id="SignalP"/>
    </source>
</evidence>
<evidence type="ECO:0000256" key="1">
    <source>
        <dbReference type="SAM" id="MobiDB-lite"/>
    </source>
</evidence>
<dbReference type="GeneID" id="85335314"/>
<dbReference type="RefSeq" id="XP_060318032.1">
    <property type="nucleotide sequence ID" value="XM_060451767.1"/>
</dbReference>